<accession>A0A930VLF4</accession>
<reference evidence="2" key="1">
    <citation type="submission" date="2020-11" db="EMBL/GenBank/DDBJ databases">
        <title>Nocardioides cynanchi sp. nov., isolated from soil of rhizosphere of Cynanchum wilfordii.</title>
        <authorList>
            <person name="Lee J.-S."/>
            <person name="Suh M.K."/>
            <person name="Kim J.-S."/>
        </authorList>
    </citation>
    <scope>NUCLEOTIDE SEQUENCE</scope>
    <source>
        <strain evidence="2">KCTC 19276</strain>
    </source>
</reference>
<evidence type="ECO:0000256" key="1">
    <source>
        <dbReference type="SAM" id="MobiDB-lite"/>
    </source>
</evidence>
<feature type="compositionally biased region" description="Basic and acidic residues" evidence="1">
    <location>
        <begin position="45"/>
        <end position="59"/>
    </location>
</feature>
<dbReference type="Proteomes" id="UP000660668">
    <property type="component" value="Unassembled WGS sequence"/>
</dbReference>
<gene>
    <name evidence="2" type="ORF">ISU10_18045</name>
</gene>
<keyword evidence="3" id="KW-1185">Reference proteome</keyword>
<name>A0A930VLF4_9ACTN</name>
<feature type="region of interest" description="Disordered" evidence="1">
    <location>
        <begin position="44"/>
        <end position="65"/>
    </location>
</feature>
<dbReference type="RefSeq" id="WP_194697821.1">
    <property type="nucleotide sequence ID" value="NZ_JADKPO010000029.1"/>
</dbReference>
<organism evidence="2 3">
    <name type="scientific">Nocardioides agariphilus</name>
    <dbReference type="NCBI Taxonomy" id="433664"/>
    <lineage>
        <taxon>Bacteria</taxon>
        <taxon>Bacillati</taxon>
        <taxon>Actinomycetota</taxon>
        <taxon>Actinomycetes</taxon>
        <taxon>Propionibacteriales</taxon>
        <taxon>Nocardioidaceae</taxon>
        <taxon>Nocardioides</taxon>
    </lineage>
</organism>
<evidence type="ECO:0000313" key="3">
    <source>
        <dbReference type="Proteomes" id="UP000660668"/>
    </source>
</evidence>
<comment type="caution">
    <text evidence="2">The sequence shown here is derived from an EMBL/GenBank/DDBJ whole genome shotgun (WGS) entry which is preliminary data.</text>
</comment>
<dbReference type="EMBL" id="JADKPO010000029">
    <property type="protein sequence ID" value="MBF4769674.1"/>
    <property type="molecule type" value="Genomic_DNA"/>
</dbReference>
<protein>
    <submittedName>
        <fullName evidence="2">Uncharacterized protein</fullName>
    </submittedName>
</protein>
<sequence>MSENPHAGQGSVLLDIGGDVGALVVAMPASMVGTEIEIAPVGQGRGHEHEHGHAHDGHPHRPHVAVVDRPVGGATMPSLVFPELVEGTYELFDKGGHAVLLKAAITGGEVTFIDWPASGGEPV</sequence>
<evidence type="ECO:0000313" key="2">
    <source>
        <dbReference type="EMBL" id="MBF4769674.1"/>
    </source>
</evidence>
<proteinExistence type="predicted"/>
<dbReference type="AlphaFoldDB" id="A0A930VLF4"/>